<dbReference type="RefSeq" id="WP_213498377.1">
    <property type="nucleotide sequence ID" value="NZ_CP074694.1"/>
</dbReference>
<evidence type="ECO:0000313" key="2">
    <source>
        <dbReference type="Proteomes" id="UP000676194"/>
    </source>
</evidence>
<organism evidence="1 2">
    <name type="scientific">Telmatocola sphagniphila</name>
    <dbReference type="NCBI Taxonomy" id="1123043"/>
    <lineage>
        <taxon>Bacteria</taxon>
        <taxon>Pseudomonadati</taxon>
        <taxon>Planctomycetota</taxon>
        <taxon>Planctomycetia</taxon>
        <taxon>Gemmatales</taxon>
        <taxon>Gemmataceae</taxon>
    </lineage>
</organism>
<proteinExistence type="predicted"/>
<dbReference type="Proteomes" id="UP000676194">
    <property type="component" value="Chromosome"/>
</dbReference>
<name>A0A8E6EZ90_9BACT</name>
<accession>A0A8E6EZ90</accession>
<reference evidence="1" key="1">
    <citation type="submission" date="2021-05" db="EMBL/GenBank/DDBJ databases">
        <title>Complete genome sequence of the cellulolytic planctomycete Telmatocola sphagniphila SP2T and characterization of the first cellulase from planctomycetes.</title>
        <authorList>
            <person name="Rakitin A.L."/>
            <person name="Beletsky A.V."/>
            <person name="Naumoff D.G."/>
            <person name="Kulichevskaya I.S."/>
            <person name="Mardanov A.V."/>
            <person name="Ravin N.V."/>
            <person name="Dedysh S.N."/>
        </authorList>
    </citation>
    <scope>NUCLEOTIDE SEQUENCE</scope>
    <source>
        <strain evidence="1">SP2T</strain>
    </source>
</reference>
<keyword evidence="2" id="KW-1185">Reference proteome</keyword>
<evidence type="ECO:0000313" key="1">
    <source>
        <dbReference type="EMBL" id="QVL33488.1"/>
    </source>
</evidence>
<sequence length="110" mass="12357">MAKAKPEAESPKVNKSEEIRDYIRANPKAKNKMVVDALAEKGVKVTPAFVYIIKSKMNKTAKREKRAANVVKTQQMGIKDPVEMIHQVKELARRLGGMGQLKRLVELLEA</sequence>
<gene>
    <name evidence="1" type="ORF">KIH39_06140</name>
</gene>
<dbReference type="KEGG" id="tsph:KIH39_06140"/>
<protein>
    <submittedName>
        <fullName evidence="1">Uncharacterized protein</fullName>
    </submittedName>
</protein>
<dbReference type="AlphaFoldDB" id="A0A8E6EZ90"/>
<dbReference type="EMBL" id="CP074694">
    <property type="protein sequence ID" value="QVL33488.1"/>
    <property type="molecule type" value="Genomic_DNA"/>
</dbReference>